<dbReference type="Proteomes" id="UP001416858">
    <property type="component" value="Unassembled WGS sequence"/>
</dbReference>
<name>A0ABP9VIK8_9BACT</name>
<evidence type="ECO:0000313" key="2">
    <source>
        <dbReference type="Proteomes" id="UP001416858"/>
    </source>
</evidence>
<protein>
    <submittedName>
        <fullName evidence="1">Uncharacterized protein</fullName>
    </submittedName>
</protein>
<proteinExistence type="predicted"/>
<evidence type="ECO:0000313" key="1">
    <source>
        <dbReference type="EMBL" id="GAA5504611.1"/>
    </source>
</evidence>
<accession>A0ABP9VIK8</accession>
<dbReference type="EMBL" id="BAABRO010000001">
    <property type="protein sequence ID" value="GAA5504611.1"/>
    <property type="molecule type" value="Genomic_DNA"/>
</dbReference>
<dbReference type="RefSeq" id="WP_345681674.1">
    <property type="nucleotide sequence ID" value="NZ_BAABRO010000001.1"/>
</dbReference>
<reference evidence="1 2" key="1">
    <citation type="submission" date="2024-02" db="EMBL/GenBank/DDBJ databases">
        <title>Rhodopirellula caenicola NBRC 110016.</title>
        <authorList>
            <person name="Ichikawa N."/>
            <person name="Katano-Makiyama Y."/>
            <person name="Hidaka K."/>
        </authorList>
    </citation>
    <scope>NUCLEOTIDE SEQUENCE [LARGE SCALE GENOMIC DNA]</scope>
    <source>
        <strain evidence="1 2">NBRC 110016</strain>
    </source>
</reference>
<keyword evidence="2" id="KW-1185">Reference proteome</keyword>
<organism evidence="1 2">
    <name type="scientific">Novipirellula caenicola</name>
    <dbReference type="NCBI Taxonomy" id="1536901"/>
    <lineage>
        <taxon>Bacteria</taxon>
        <taxon>Pseudomonadati</taxon>
        <taxon>Planctomycetota</taxon>
        <taxon>Planctomycetia</taxon>
        <taxon>Pirellulales</taxon>
        <taxon>Pirellulaceae</taxon>
        <taxon>Novipirellula</taxon>
    </lineage>
</organism>
<gene>
    <name evidence="1" type="ORF">Rcae01_00050</name>
</gene>
<comment type="caution">
    <text evidence="1">The sequence shown here is derived from an EMBL/GenBank/DDBJ whole genome shotgun (WGS) entry which is preliminary data.</text>
</comment>
<sequence length="97" mass="10891">MDRTGFIWFATLHVYHHLGRKFKMAKTKSSASVAVVDYDVSWDTKKNRGGIRVKLQQGKPLVIRNIENVAEYIAILTLLQGEKTVFATRSGVLTTAP</sequence>